<evidence type="ECO:0000256" key="1">
    <source>
        <dbReference type="SAM" id="MobiDB-lite"/>
    </source>
</evidence>
<dbReference type="OrthoDB" id="4968544at2759"/>
<feature type="compositionally biased region" description="Polar residues" evidence="1">
    <location>
        <begin position="76"/>
        <end position="92"/>
    </location>
</feature>
<name>A0A9P0PF06_ACAOB</name>
<sequence length="376" mass="40735">MMQEDSNGESSFEIVDKKGNEKSESSGTLSAVSSAYSMTSPSTISMPSGNLLSNVPPPSALPDLSLWSASSLSSDTPENSMPVDNTPSNPQNEAAHSVVSELANMNLNINLVTPPVTEQFPATQFSAAIPPSKGVQHGPVSQQPKQVEVGTEVSGGFMGLVKEAFSSGGVLSKMAEKAKNSVDSIITTLDPQMSEYIHSAGDTEVTVTSDNEEEVSAVRDAFHAVFGKAWVNGIKLNLPPKPAEAIGFEEGFKIAQEKLSYSLKFRNTPTVAIENIILEQSDRYFDLSILVLKDVERNIIVETFTQATPIPVSQFVKNIENEKPECRSLSTAEKLAIYLQDIPEWQFEISGLPRKEVLLLAAKVLVKLYKNKLISK</sequence>
<feature type="region of interest" description="Disordered" evidence="1">
    <location>
        <begin position="69"/>
        <end position="92"/>
    </location>
</feature>
<dbReference type="AlphaFoldDB" id="A0A9P0PF06"/>
<proteinExistence type="predicted"/>
<dbReference type="GO" id="GO:0034237">
    <property type="term" value="F:protein kinase A regulatory subunit binding"/>
    <property type="evidence" value="ECO:0007669"/>
    <property type="project" value="TreeGrafter"/>
</dbReference>
<dbReference type="InterPro" id="IPR029001">
    <property type="entry name" value="ITPase-like_fam"/>
</dbReference>
<feature type="region of interest" description="Disordered" evidence="1">
    <location>
        <begin position="1"/>
        <end position="57"/>
    </location>
</feature>
<comment type="caution">
    <text evidence="2">The sequence shown here is derived from an EMBL/GenBank/DDBJ whole genome shotgun (WGS) entry which is preliminary data.</text>
</comment>
<dbReference type="Gene3D" id="3.90.950.10">
    <property type="match status" value="1"/>
</dbReference>
<dbReference type="InterPro" id="IPR026534">
    <property type="entry name" value="PRRC1"/>
</dbReference>
<feature type="compositionally biased region" description="Low complexity" evidence="1">
    <location>
        <begin position="37"/>
        <end position="48"/>
    </location>
</feature>
<evidence type="ECO:0000313" key="2">
    <source>
        <dbReference type="EMBL" id="CAH1983010.1"/>
    </source>
</evidence>
<dbReference type="EMBL" id="CAKOFQ010006930">
    <property type="protein sequence ID" value="CAH1983010.1"/>
    <property type="molecule type" value="Genomic_DNA"/>
</dbReference>
<protein>
    <recommendedName>
        <fullName evidence="4">Non-canonical purine NTP phosphatase/PRRC1 domain-containing protein</fullName>
    </recommendedName>
</protein>
<organism evidence="2 3">
    <name type="scientific">Acanthoscelides obtectus</name>
    <name type="common">Bean weevil</name>
    <name type="synonym">Bruchus obtectus</name>
    <dbReference type="NCBI Taxonomy" id="200917"/>
    <lineage>
        <taxon>Eukaryota</taxon>
        <taxon>Metazoa</taxon>
        <taxon>Ecdysozoa</taxon>
        <taxon>Arthropoda</taxon>
        <taxon>Hexapoda</taxon>
        <taxon>Insecta</taxon>
        <taxon>Pterygota</taxon>
        <taxon>Neoptera</taxon>
        <taxon>Endopterygota</taxon>
        <taxon>Coleoptera</taxon>
        <taxon>Polyphaga</taxon>
        <taxon>Cucujiformia</taxon>
        <taxon>Chrysomeloidea</taxon>
        <taxon>Chrysomelidae</taxon>
        <taxon>Bruchinae</taxon>
        <taxon>Bruchini</taxon>
        <taxon>Acanthoscelides</taxon>
    </lineage>
</organism>
<feature type="compositionally biased region" description="Polar residues" evidence="1">
    <location>
        <begin position="1"/>
        <end position="10"/>
    </location>
</feature>
<reference evidence="2" key="1">
    <citation type="submission" date="2022-03" db="EMBL/GenBank/DDBJ databases">
        <authorList>
            <person name="Sayadi A."/>
        </authorList>
    </citation>
    <scope>NUCLEOTIDE SEQUENCE</scope>
</reference>
<dbReference type="GO" id="GO:0005737">
    <property type="term" value="C:cytoplasm"/>
    <property type="evidence" value="ECO:0007669"/>
    <property type="project" value="TreeGrafter"/>
</dbReference>
<accession>A0A9P0PF06</accession>
<feature type="compositionally biased region" description="Basic and acidic residues" evidence="1">
    <location>
        <begin position="14"/>
        <end position="24"/>
    </location>
</feature>
<dbReference type="Proteomes" id="UP001152888">
    <property type="component" value="Unassembled WGS sequence"/>
</dbReference>
<evidence type="ECO:0008006" key="4">
    <source>
        <dbReference type="Google" id="ProtNLM"/>
    </source>
</evidence>
<dbReference type="SUPFAM" id="SSF52972">
    <property type="entry name" value="ITPase-like"/>
    <property type="match status" value="1"/>
</dbReference>
<evidence type="ECO:0000313" key="3">
    <source>
        <dbReference type="Proteomes" id="UP001152888"/>
    </source>
</evidence>
<dbReference type="PANTHER" id="PTHR23276">
    <property type="entry name" value="PROTEIN PRRC1"/>
    <property type="match status" value="1"/>
</dbReference>
<feature type="compositionally biased region" description="Polar residues" evidence="1">
    <location>
        <begin position="25"/>
        <end position="36"/>
    </location>
</feature>
<gene>
    <name evidence="2" type="ORF">ACAOBT_LOCUS15326</name>
</gene>
<keyword evidence="3" id="KW-1185">Reference proteome</keyword>
<dbReference type="PANTHER" id="PTHR23276:SF2">
    <property type="entry name" value="PROTEIN PRRC1"/>
    <property type="match status" value="1"/>
</dbReference>